<evidence type="ECO:0000256" key="6">
    <source>
        <dbReference type="ARBA" id="ARBA00061004"/>
    </source>
</evidence>
<comment type="function">
    <text evidence="8">Participates actively in the response to hyperosmotic and heat shock by preventing the aggregation of stress-denatured proteins and by disaggregating proteins, also in an autonomous, DnaK-independent fashion. Unfolded proteins bind initially to DnaJ; upon interaction with the DnaJ-bound protein, DnaK hydrolyzes its bound ATP, resulting in the formation of a stable complex. GrpE releases ADP from DnaK; ATP binding to DnaK triggers the release of the substrate protein, thus completing the reaction cycle. Several rounds of ATP-dependent interactions between DnaJ, DnaK and GrpE are required for fully efficient folding. Also involved, together with DnaK and GrpE, in the DNA replication of plasmids through activation of initiation proteins.</text>
</comment>
<dbReference type="SUPFAM" id="SSF57938">
    <property type="entry name" value="DnaJ/Hsp40 cysteine-rich domain"/>
    <property type="match status" value="1"/>
</dbReference>
<evidence type="ECO:0000256" key="1">
    <source>
        <dbReference type="ARBA" id="ARBA00022723"/>
    </source>
</evidence>
<dbReference type="HAMAP" id="MF_01152">
    <property type="entry name" value="DnaJ"/>
    <property type="match status" value="1"/>
</dbReference>
<keyword evidence="2 8" id="KW-0677">Repeat</keyword>
<evidence type="ECO:0000313" key="12">
    <source>
        <dbReference type="EMBL" id="HGE75653.1"/>
    </source>
</evidence>
<feature type="binding site" evidence="8">
    <location>
        <position position="197"/>
    </location>
    <ligand>
        <name>Zn(2+)</name>
        <dbReference type="ChEBI" id="CHEBI:29105"/>
        <label>2</label>
    </ligand>
</feature>
<dbReference type="Pfam" id="PF01556">
    <property type="entry name" value="DnaJ_C"/>
    <property type="match status" value="1"/>
</dbReference>
<comment type="subunit">
    <text evidence="8">Homodimer.</text>
</comment>
<feature type="binding site" evidence="8">
    <location>
        <position position="174"/>
    </location>
    <ligand>
        <name>Zn(2+)</name>
        <dbReference type="ChEBI" id="CHEBI:29105"/>
        <label>2</label>
    </ligand>
</feature>
<dbReference type="GO" id="GO:0008270">
    <property type="term" value="F:zinc ion binding"/>
    <property type="evidence" value="ECO:0007669"/>
    <property type="project" value="UniProtKB-UniRule"/>
</dbReference>
<evidence type="ECO:0000256" key="8">
    <source>
        <dbReference type="HAMAP-Rule" id="MF_01152"/>
    </source>
</evidence>
<feature type="binding site" evidence="8">
    <location>
        <position position="200"/>
    </location>
    <ligand>
        <name>Zn(2+)</name>
        <dbReference type="ChEBI" id="CHEBI:29105"/>
        <label>2</label>
    </ligand>
</feature>
<dbReference type="SMART" id="SM00271">
    <property type="entry name" value="DnaJ"/>
    <property type="match status" value="1"/>
</dbReference>
<feature type="binding site" evidence="8">
    <location>
        <position position="154"/>
    </location>
    <ligand>
        <name>Zn(2+)</name>
        <dbReference type="ChEBI" id="CHEBI:29105"/>
        <label>1</label>
    </ligand>
</feature>
<feature type="binding site" evidence="8">
    <location>
        <position position="211"/>
    </location>
    <ligand>
        <name>Zn(2+)</name>
        <dbReference type="ChEBI" id="CHEBI:29105"/>
        <label>1</label>
    </ligand>
</feature>
<comment type="similarity">
    <text evidence="6 8">Belongs to the DnaJ family.</text>
</comment>
<feature type="repeat" description="CXXCXGXG motif" evidence="8">
    <location>
        <begin position="171"/>
        <end position="178"/>
    </location>
</feature>
<dbReference type="CDD" id="cd06257">
    <property type="entry name" value="DnaJ"/>
    <property type="match status" value="1"/>
</dbReference>
<dbReference type="AlphaFoldDB" id="A0A7V3RFI4"/>
<accession>A0A7V3RFI4</accession>
<dbReference type="Pfam" id="PF00226">
    <property type="entry name" value="DnaJ"/>
    <property type="match status" value="1"/>
</dbReference>
<comment type="caution">
    <text evidence="12">The sequence shown here is derived from an EMBL/GenBank/DDBJ whole genome shotgun (WGS) entry which is preliminary data.</text>
</comment>
<name>A0A7V3RFI4_9BACT</name>
<feature type="repeat" description="CXXCXGXG motif" evidence="8">
    <location>
        <begin position="197"/>
        <end position="204"/>
    </location>
</feature>
<dbReference type="CDD" id="cd10747">
    <property type="entry name" value="DnaJ_C"/>
    <property type="match status" value="1"/>
</dbReference>
<proteinExistence type="inferred from homology"/>
<keyword evidence="4 8" id="KW-0862">Zinc</keyword>
<dbReference type="InterPro" id="IPR002939">
    <property type="entry name" value="DnaJ_C"/>
</dbReference>
<dbReference type="Gene3D" id="1.10.287.110">
    <property type="entry name" value="DnaJ domain"/>
    <property type="match status" value="1"/>
</dbReference>
<evidence type="ECO:0000256" key="9">
    <source>
        <dbReference type="PROSITE-ProRule" id="PRU00546"/>
    </source>
</evidence>
<dbReference type="InterPro" id="IPR008971">
    <property type="entry name" value="HSP40/DnaJ_pept-bd"/>
</dbReference>
<evidence type="ECO:0000256" key="5">
    <source>
        <dbReference type="ARBA" id="ARBA00023186"/>
    </source>
</evidence>
<dbReference type="PROSITE" id="PS51188">
    <property type="entry name" value="ZF_CR"/>
    <property type="match status" value="1"/>
</dbReference>
<dbReference type="NCBIfam" id="TIGR02349">
    <property type="entry name" value="DnaJ_bact"/>
    <property type="match status" value="1"/>
</dbReference>
<dbReference type="InterPro" id="IPR001623">
    <property type="entry name" value="DnaJ_domain"/>
</dbReference>
<feature type="binding site" evidence="8">
    <location>
        <position position="214"/>
    </location>
    <ligand>
        <name>Zn(2+)</name>
        <dbReference type="ChEBI" id="CHEBI:29105"/>
        <label>1</label>
    </ligand>
</feature>
<dbReference type="PROSITE" id="PS50076">
    <property type="entry name" value="DNAJ_2"/>
    <property type="match status" value="1"/>
</dbReference>
<protein>
    <recommendedName>
        <fullName evidence="7 8">Chaperone protein DnaJ</fullName>
    </recommendedName>
</protein>
<dbReference type="GO" id="GO:0009408">
    <property type="term" value="P:response to heat"/>
    <property type="evidence" value="ECO:0007669"/>
    <property type="project" value="InterPro"/>
</dbReference>
<dbReference type="GO" id="GO:0031072">
    <property type="term" value="F:heat shock protein binding"/>
    <property type="evidence" value="ECO:0007669"/>
    <property type="project" value="InterPro"/>
</dbReference>
<reference evidence="12" key="1">
    <citation type="journal article" date="2020" name="mSystems">
        <title>Genome- and Community-Level Interaction Insights into Carbon Utilization and Element Cycling Functions of Hydrothermarchaeota in Hydrothermal Sediment.</title>
        <authorList>
            <person name="Zhou Z."/>
            <person name="Liu Y."/>
            <person name="Xu W."/>
            <person name="Pan J."/>
            <person name="Luo Z.H."/>
            <person name="Li M."/>
        </authorList>
    </citation>
    <scope>NUCLEOTIDE SEQUENCE [LARGE SCALE GENOMIC DNA]</scope>
    <source>
        <strain evidence="12">SpSt-966</strain>
    </source>
</reference>
<dbReference type="InterPro" id="IPR018253">
    <property type="entry name" value="DnaJ_domain_CS"/>
</dbReference>
<dbReference type="PANTHER" id="PTHR43096">
    <property type="entry name" value="DNAJ HOMOLOG 1, MITOCHONDRIAL-RELATED"/>
    <property type="match status" value="1"/>
</dbReference>
<keyword evidence="8" id="KW-0346">Stress response</keyword>
<dbReference type="GO" id="GO:0042026">
    <property type="term" value="P:protein refolding"/>
    <property type="evidence" value="ECO:0007669"/>
    <property type="project" value="TreeGrafter"/>
</dbReference>
<evidence type="ECO:0000259" key="10">
    <source>
        <dbReference type="PROSITE" id="PS50076"/>
    </source>
</evidence>
<dbReference type="GO" id="GO:0051082">
    <property type="term" value="F:unfolded protein binding"/>
    <property type="evidence" value="ECO:0007669"/>
    <property type="project" value="UniProtKB-UniRule"/>
</dbReference>
<evidence type="ECO:0000259" key="11">
    <source>
        <dbReference type="PROSITE" id="PS51188"/>
    </source>
</evidence>
<dbReference type="Gene3D" id="2.10.230.10">
    <property type="entry name" value="Heat shock protein DnaJ, cysteine-rich domain"/>
    <property type="match status" value="1"/>
</dbReference>
<feature type="domain" description="CR-type" evidence="11">
    <location>
        <begin position="141"/>
        <end position="223"/>
    </location>
</feature>
<dbReference type="CDD" id="cd10719">
    <property type="entry name" value="DnaJ_zf"/>
    <property type="match status" value="1"/>
</dbReference>
<dbReference type="InterPro" id="IPR036410">
    <property type="entry name" value="HSP_DnaJ_Cys-rich_dom_sf"/>
</dbReference>
<feature type="domain" description="J" evidence="10">
    <location>
        <begin position="5"/>
        <end position="71"/>
    </location>
</feature>
<dbReference type="GO" id="GO:0006260">
    <property type="term" value="P:DNA replication"/>
    <property type="evidence" value="ECO:0007669"/>
    <property type="project" value="UniProtKB-KW"/>
</dbReference>
<dbReference type="NCBIfam" id="NF008035">
    <property type="entry name" value="PRK10767.1"/>
    <property type="match status" value="1"/>
</dbReference>
<dbReference type="InterPro" id="IPR001305">
    <property type="entry name" value="HSP_DnaJ_Cys-rich_dom"/>
</dbReference>
<evidence type="ECO:0000256" key="4">
    <source>
        <dbReference type="ARBA" id="ARBA00022833"/>
    </source>
</evidence>
<sequence length="375" mass="41148">MAKKDYYEILGINKDASPDDVKKAYKELVKKWHPDLHPDDKADAEQKFKEIHEAYEILSDPQKRAQYDRFGYVNQSIPQGQSEGNSQGSPFGQDPFGGGFEDLFGMFFGQQRGNAENVTGTLRGEDIYTTVSINVADVLSGVEKEIEYSRYETCQACHGTGAKDGTAFKTCPKCHGTGVLRIQQRTFFGVVTTQATCDMCGGSGRIISEKCPVCNGRGRLINKKKIKVKIPAGVEDGGRLRIPNGGHAGENGGPYGDLFVIIKVKEVEGIKREGKDAYSEVDVDFSQATLGTTIEIDGLEGKETLTIPAGTQPGAILRLHGKGFPFLNGGGRGDHVIKVNVVIPKRISKEQEELLRKYAELSHTDVNSKRHGFFR</sequence>
<dbReference type="PRINTS" id="PR00625">
    <property type="entry name" value="JDOMAIN"/>
</dbReference>
<dbReference type="GO" id="GO:0005524">
    <property type="term" value="F:ATP binding"/>
    <property type="evidence" value="ECO:0007669"/>
    <property type="project" value="InterPro"/>
</dbReference>
<dbReference type="EMBL" id="DTPE01000237">
    <property type="protein sequence ID" value="HGE75653.1"/>
    <property type="molecule type" value="Genomic_DNA"/>
</dbReference>
<keyword evidence="1 8" id="KW-0479">Metal-binding</keyword>
<feature type="repeat" description="CXXCXGXG motif" evidence="8">
    <location>
        <begin position="154"/>
        <end position="161"/>
    </location>
</feature>
<keyword evidence="5 8" id="KW-0143">Chaperone</keyword>
<organism evidence="12">
    <name type="scientific">Mesoaciditoga lauensis</name>
    <dbReference type="NCBI Taxonomy" id="1495039"/>
    <lineage>
        <taxon>Bacteria</taxon>
        <taxon>Thermotogati</taxon>
        <taxon>Thermotogota</taxon>
        <taxon>Thermotogae</taxon>
        <taxon>Mesoaciditogales</taxon>
        <taxon>Mesoaciditogaceae</taxon>
        <taxon>Mesoaciditoga</taxon>
    </lineage>
</organism>
<feature type="binding site" evidence="8">
    <location>
        <position position="157"/>
    </location>
    <ligand>
        <name>Zn(2+)</name>
        <dbReference type="ChEBI" id="CHEBI:29105"/>
        <label>1</label>
    </ligand>
</feature>
<evidence type="ECO:0000256" key="2">
    <source>
        <dbReference type="ARBA" id="ARBA00022737"/>
    </source>
</evidence>
<feature type="repeat" description="CXXCXGXG motif" evidence="8">
    <location>
        <begin position="211"/>
        <end position="218"/>
    </location>
</feature>
<keyword evidence="8" id="KW-0235">DNA replication</keyword>
<feature type="binding site" evidence="8">
    <location>
        <position position="171"/>
    </location>
    <ligand>
        <name>Zn(2+)</name>
        <dbReference type="ChEBI" id="CHEBI:29105"/>
        <label>2</label>
    </ligand>
</feature>
<dbReference type="SUPFAM" id="SSF46565">
    <property type="entry name" value="Chaperone J-domain"/>
    <property type="match status" value="1"/>
</dbReference>
<dbReference type="InterPro" id="IPR036869">
    <property type="entry name" value="J_dom_sf"/>
</dbReference>
<dbReference type="InterPro" id="IPR012724">
    <property type="entry name" value="DnaJ"/>
</dbReference>
<comment type="cofactor">
    <cofactor evidence="8">
        <name>Zn(2+)</name>
        <dbReference type="ChEBI" id="CHEBI:29105"/>
    </cofactor>
    <text evidence="8">Binds 2 Zn(2+) ions per monomer.</text>
</comment>
<dbReference type="SUPFAM" id="SSF49493">
    <property type="entry name" value="HSP40/DnaJ peptide-binding domain"/>
    <property type="match status" value="2"/>
</dbReference>
<dbReference type="GO" id="GO:0005737">
    <property type="term" value="C:cytoplasm"/>
    <property type="evidence" value="ECO:0007669"/>
    <property type="project" value="UniProtKB-SubCell"/>
</dbReference>
<evidence type="ECO:0000256" key="7">
    <source>
        <dbReference type="ARBA" id="ARBA00067609"/>
    </source>
</evidence>
<dbReference type="Gene3D" id="2.60.260.20">
    <property type="entry name" value="Urease metallochaperone UreE, N-terminal domain"/>
    <property type="match status" value="2"/>
</dbReference>
<dbReference type="FunFam" id="2.60.260.20:FF:000005">
    <property type="entry name" value="Chaperone protein dnaJ 1, mitochondrial"/>
    <property type="match status" value="1"/>
</dbReference>
<dbReference type="PANTHER" id="PTHR43096:SF52">
    <property type="entry name" value="DNAJ HOMOLOG 1, MITOCHONDRIAL-RELATED"/>
    <property type="match status" value="1"/>
</dbReference>
<feature type="zinc finger region" description="CR-type" evidence="9">
    <location>
        <begin position="141"/>
        <end position="223"/>
    </location>
</feature>
<dbReference type="FunFam" id="2.10.230.10:FF:000002">
    <property type="entry name" value="Molecular chaperone DnaJ"/>
    <property type="match status" value="1"/>
</dbReference>
<dbReference type="Pfam" id="PF00684">
    <property type="entry name" value="DnaJ_CXXCXGXG"/>
    <property type="match status" value="1"/>
</dbReference>
<comment type="subcellular location">
    <subcellularLocation>
        <location evidence="8">Cytoplasm</location>
    </subcellularLocation>
</comment>
<comment type="domain">
    <text evidence="8">The J domain is necessary and sufficient to stimulate DnaK ATPase activity. Zinc center 1 plays an important role in the autonomous, DnaK-independent chaperone activity of DnaJ. Zinc center 2 is essential for interaction with DnaK and for DnaJ activity.</text>
</comment>
<keyword evidence="8" id="KW-0963">Cytoplasm</keyword>
<gene>
    <name evidence="8 12" type="primary">dnaJ</name>
    <name evidence="12" type="ORF">ENX73_05965</name>
</gene>
<dbReference type="PROSITE" id="PS00636">
    <property type="entry name" value="DNAJ_1"/>
    <property type="match status" value="1"/>
</dbReference>
<evidence type="ECO:0000256" key="3">
    <source>
        <dbReference type="ARBA" id="ARBA00022771"/>
    </source>
</evidence>
<keyword evidence="3 8" id="KW-0863">Zinc-finger</keyword>